<dbReference type="FunFam" id="2.90.10.10:FF:000005">
    <property type="entry name" value="G-type lectin S-receptor-like serine/threonine-protein kinase"/>
    <property type="match status" value="1"/>
</dbReference>
<dbReference type="Pfam" id="PF07714">
    <property type="entry name" value="PK_Tyr_Ser-Thr"/>
    <property type="match status" value="1"/>
</dbReference>
<keyword evidence="3 18" id="KW-0723">Serine/threonine-protein kinase</keyword>
<evidence type="ECO:0000313" key="25">
    <source>
        <dbReference type="EMBL" id="CAA7394597.1"/>
    </source>
</evidence>
<evidence type="ECO:0000256" key="15">
    <source>
        <dbReference type="ARBA" id="ARBA00023136"/>
    </source>
</evidence>
<keyword evidence="12 18" id="KW-0067">ATP-binding</keyword>
<keyword evidence="10 18" id="KW-0547">Nucleotide-binding</keyword>
<dbReference type="CDD" id="cd01098">
    <property type="entry name" value="PAN_AP_plant"/>
    <property type="match status" value="1"/>
</dbReference>
<evidence type="ECO:0000256" key="21">
    <source>
        <dbReference type="SAM" id="SignalP"/>
    </source>
</evidence>
<dbReference type="SUPFAM" id="SSF51110">
    <property type="entry name" value="alpha-D-mannose-specific plant lectins"/>
    <property type="match status" value="1"/>
</dbReference>
<evidence type="ECO:0000256" key="10">
    <source>
        <dbReference type="ARBA" id="ARBA00022741"/>
    </source>
</evidence>
<protein>
    <recommendedName>
        <fullName evidence="18">Receptor-like serine/threonine-protein kinase</fullName>
        <ecNumber evidence="18">2.7.11.1</ecNumber>
    </recommendedName>
</protein>
<keyword evidence="7 20" id="KW-0812">Transmembrane</keyword>
<feature type="signal peptide" evidence="21">
    <location>
        <begin position="1"/>
        <end position="16"/>
    </location>
</feature>
<sequence>MLPFLVSLLLAASTAAAPISRSKYLRDGETVLSARQIFEMGFFSPGSSKKRYLGIWFKNPQPQAVVWVANREKPLDNSTGVLLIDERGRLLLLDRQDGEPLWSTRGSPDPGVNAVAELLDSGNLVLRDSEKGLPQGLLWQSIEDPDHVMLPGMRIMAGRYLTSWKSPNDPSPGMYTFKMDFTILPRLLMYEGSRLRYSTGHFNGFRFIGVPYMQPNPIVLFIVETTGDQADYRFEMNTNTTVSILNLSPNGVVQRLLFEVETSTWKSFTYSPVDECDRFANCGAFGICNMSTFPVCGCLEGYAPRNPGEWNNQNTSSGCVRQTIPDCSGNYSGGDGFLLVPQLKLPHLINVMVNRNMTLQECRHKCAEDCSCKAYASANVTDDRGGCITWLGDLLDIRILDTKVQDLYIRVPASSLVKEPPRRAKVPKKVTILVPSILFPGVVLSLVCCWILKKRTNTNTEDKTRIRATVKKNEEELPLFALETVVSATSDFSPANIIGEGGFGVVYKGILADGREVAVKRLTRVSVEGQSEFTNEVKSLARLRHRNLVQLLGCCIAGEEKMLIYEYMKNKSLDAFIFDEQKRAVLGWRTRLDIVMGIARGLQYLHHDSGSRIIHRDLKAWNVLLDEAMTPKISDFGTARIFGADQMLDKTRKIIGTYGYMSPEYAIDGVISMKSDVFSFGVLVLEIICGVRNRGLYITEPHESLLSKAWGLWKEGKCAELLDDAPSGTCPVSEVLRCIHVALLCVQERAVVRPTMATVAMMLSSETFPLPEPRRPGFVVFRSPKHASVSTAVELLQYTGNGVTNTVMEGR</sequence>
<feature type="binding site" evidence="19">
    <location>
        <position position="520"/>
    </location>
    <ligand>
        <name>ATP</name>
        <dbReference type="ChEBI" id="CHEBI:30616"/>
    </ligand>
</feature>
<dbReference type="InterPro" id="IPR024171">
    <property type="entry name" value="SRK-like_kinase"/>
</dbReference>
<accession>A0A7I8K9Z7</accession>
<evidence type="ECO:0000256" key="11">
    <source>
        <dbReference type="ARBA" id="ARBA00022777"/>
    </source>
</evidence>
<evidence type="ECO:0000313" key="26">
    <source>
        <dbReference type="Proteomes" id="UP000663760"/>
    </source>
</evidence>
<keyword evidence="14" id="KW-0430">Lectin</keyword>
<dbReference type="Gene3D" id="2.90.10.10">
    <property type="entry name" value="Bulb-type lectin domain"/>
    <property type="match status" value="1"/>
</dbReference>
<keyword evidence="8 21" id="KW-0732">Signal</keyword>
<dbReference type="PROSITE" id="PS00107">
    <property type="entry name" value="PROTEIN_KINASE_ATP"/>
    <property type="match status" value="1"/>
</dbReference>
<dbReference type="Pfam" id="PF11883">
    <property type="entry name" value="DUF3403"/>
    <property type="match status" value="1"/>
</dbReference>
<dbReference type="Pfam" id="PF01453">
    <property type="entry name" value="B_lectin"/>
    <property type="match status" value="1"/>
</dbReference>
<dbReference type="Pfam" id="PF00954">
    <property type="entry name" value="S_locus_glycop"/>
    <property type="match status" value="1"/>
</dbReference>
<dbReference type="GO" id="GO:0051707">
    <property type="term" value="P:response to other organism"/>
    <property type="evidence" value="ECO:0007669"/>
    <property type="project" value="UniProtKB-ARBA"/>
</dbReference>
<name>A0A7I8K9Z7_SPIIN</name>
<evidence type="ECO:0000256" key="6">
    <source>
        <dbReference type="ARBA" id="ARBA00022679"/>
    </source>
</evidence>
<dbReference type="SMART" id="SM00108">
    <property type="entry name" value="B_lectin"/>
    <property type="match status" value="1"/>
</dbReference>
<keyword evidence="11 18" id="KW-0418">Kinase</keyword>
<dbReference type="InterPro" id="IPR000858">
    <property type="entry name" value="S_locus_glycoprot_dom"/>
</dbReference>
<evidence type="ECO:0000256" key="17">
    <source>
        <dbReference type="ARBA" id="ARBA00023180"/>
    </source>
</evidence>
<dbReference type="InterPro" id="IPR001480">
    <property type="entry name" value="Bulb-type_lectin_dom"/>
</dbReference>
<keyword evidence="6 18" id="KW-0808">Transferase</keyword>
<dbReference type="InterPro" id="IPR003609">
    <property type="entry name" value="Pan_app"/>
</dbReference>
<evidence type="ECO:0000259" key="22">
    <source>
        <dbReference type="PROSITE" id="PS50011"/>
    </source>
</evidence>
<dbReference type="InterPro" id="IPR011009">
    <property type="entry name" value="Kinase-like_dom_sf"/>
</dbReference>
<gene>
    <name evidence="25" type="ORF">SI8410_04005258</name>
</gene>
<reference evidence="25" key="1">
    <citation type="submission" date="2020-02" db="EMBL/GenBank/DDBJ databases">
        <authorList>
            <person name="Scholz U."/>
            <person name="Mascher M."/>
            <person name="Fiebig A."/>
        </authorList>
    </citation>
    <scope>NUCLEOTIDE SEQUENCE</scope>
</reference>
<evidence type="ECO:0000256" key="1">
    <source>
        <dbReference type="ARBA" id="ARBA00004251"/>
    </source>
</evidence>
<dbReference type="CDD" id="cd14066">
    <property type="entry name" value="STKc_IRAK"/>
    <property type="match status" value="1"/>
</dbReference>
<evidence type="ECO:0000256" key="7">
    <source>
        <dbReference type="ARBA" id="ARBA00022692"/>
    </source>
</evidence>
<dbReference type="EMBL" id="LR746267">
    <property type="protein sequence ID" value="CAA7394597.1"/>
    <property type="molecule type" value="Genomic_DNA"/>
</dbReference>
<keyword evidence="2" id="KW-1003">Cell membrane</keyword>
<evidence type="ECO:0000256" key="3">
    <source>
        <dbReference type="ARBA" id="ARBA00022527"/>
    </source>
</evidence>
<dbReference type="EC" id="2.7.11.1" evidence="18"/>
<evidence type="ECO:0000256" key="9">
    <source>
        <dbReference type="ARBA" id="ARBA00022737"/>
    </source>
</evidence>
<dbReference type="PANTHER" id="PTHR27002:SF616">
    <property type="entry name" value="RECEPTOR-LIKE SERINE_THREONINE-PROTEIN KINASE"/>
    <property type="match status" value="1"/>
</dbReference>
<feature type="domain" description="Apple" evidence="24">
    <location>
        <begin position="327"/>
        <end position="412"/>
    </location>
</feature>
<evidence type="ECO:0000256" key="4">
    <source>
        <dbReference type="ARBA" id="ARBA00022536"/>
    </source>
</evidence>
<dbReference type="InterPro" id="IPR001245">
    <property type="entry name" value="Ser-Thr/Tyr_kinase_cat_dom"/>
</dbReference>
<dbReference type="SMART" id="SM00473">
    <property type="entry name" value="PAN_AP"/>
    <property type="match status" value="1"/>
</dbReference>
<keyword evidence="4" id="KW-0245">EGF-like domain</keyword>
<keyword evidence="26" id="KW-1185">Reference proteome</keyword>
<dbReference type="PROSITE" id="PS50927">
    <property type="entry name" value="BULB_LECTIN"/>
    <property type="match status" value="1"/>
</dbReference>
<dbReference type="GO" id="GO:0005886">
    <property type="term" value="C:plasma membrane"/>
    <property type="evidence" value="ECO:0007669"/>
    <property type="project" value="UniProtKB-SubCell"/>
</dbReference>
<dbReference type="InterPro" id="IPR036426">
    <property type="entry name" value="Bulb-type_lectin_dom_sf"/>
</dbReference>
<dbReference type="Pfam" id="PF08276">
    <property type="entry name" value="PAN_2"/>
    <property type="match status" value="1"/>
</dbReference>
<dbReference type="GO" id="GO:0005524">
    <property type="term" value="F:ATP binding"/>
    <property type="evidence" value="ECO:0007669"/>
    <property type="project" value="UniProtKB-UniRule"/>
</dbReference>
<dbReference type="PIRSF" id="PIRSF000641">
    <property type="entry name" value="SRK"/>
    <property type="match status" value="1"/>
</dbReference>
<feature type="chain" id="PRO_5029596637" description="Receptor-like serine/threonine-protein kinase" evidence="21">
    <location>
        <begin position="17"/>
        <end position="811"/>
    </location>
</feature>
<evidence type="ECO:0000256" key="19">
    <source>
        <dbReference type="PROSITE-ProRule" id="PRU10141"/>
    </source>
</evidence>
<dbReference type="Gene3D" id="1.10.510.10">
    <property type="entry name" value="Transferase(Phosphotransferase) domain 1"/>
    <property type="match status" value="1"/>
</dbReference>
<proteinExistence type="inferred from homology"/>
<dbReference type="InterPro" id="IPR017441">
    <property type="entry name" value="Protein_kinase_ATP_BS"/>
</dbReference>
<comment type="subcellular location">
    <subcellularLocation>
        <location evidence="1">Cell membrane</location>
        <topology evidence="1">Single-pass type I membrane protein</topology>
    </subcellularLocation>
</comment>
<dbReference type="OrthoDB" id="785331at2759"/>
<evidence type="ECO:0000256" key="2">
    <source>
        <dbReference type="ARBA" id="ARBA00022475"/>
    </source>
</evidence>
<comment type="catalytic activity">
    <reaction evidence="18">
        <text>L-threonyl-[protein] + ATP = O-phospho-L-threonyl-[protein] + ADP + H(+)</text>
        <dbReference type="Rhea" id="RHEA:46608"/>
        <dbReference type="Rhea" id="RHEA-COMP:11060"/>
        <dbReference type="Rhea" id="RHEA-COMP:11605"/>
        <dbReference type="ChEBI" id="CHEBI:15378"/>
        <dbReference type="ChEBI" id="CHEBI:30013"/>
        <dbReference type="ChEBI" id="CHEBI:30616"/>
        <dbReference type="ChEBI" id="CHEBI:61977"/>
        <dbReference type="ChEBI" id="CHEBI:456216"/>
        <dbReference type="EC" id="2.7.11.1"/>
    </reaction>
</comment>
<evidence type="ECO:0000259" key="23">
    <source>
        <dbReference type="PROSITE" id="PS50927"/>
    </source>
</evidence>
<evidence type="ECO:0000256" key="14">
    <source>
        <dbReference type="ARBA" id="ARBA00023035"/>
    </source>
</evidence>
<evidence type="ECO:0000256" key="8">
    <source>
        <dbReference type="ARBA" id="ARBA00022729"/>
    </source>
</evidence>
<dbReference type="InterPro" id="IPR021820">
    <property type="entry name" value="S-locus_recpt_kinase_C"/>
</dbReference>
<dbReference type="Proteomes" id="UP000663760">
    <property type="component" value="Chromosome 4"/>
</dbReference>
<dbReference type="PROSITE" id="PS50011">
    <property type="entry name" value="PROTEIN_KINASE_DOM"/>
    <property type="match status" value="1"/>
</dbReference>
<dbReference type="GO" id="GO:0005537">
    <property type="term" value="F:D-mannose binding"/>
    <property type="evidence" value="ECO:0007669"/>
    <property type="project" value="UniProtKB-KW"/>
</dbReference>
<evidence type="ECO:0000256" key="20">
    <source>
        <dbReference type="SAM" id="Phobius"/>
    </source>
</evidence>
<dbReference type="PROSITE" id="PS50948">
    <property type="entry name" value="PAN"/>
    <property type="match status" value="1"/>
</dbReference>
<dbReference type="SUPFAM" id="SSF56112">
    <property type="entry name" value="Protein kinase-like (PK-like)"/>
    <property type="match status" value="1"/>
</dbReference>
<dbReference type="FunFam" id="1.10.510.10:FF:000060">
    <property type="entry name" value="G-type lectin S-receptor-like serine/threonine-protein kinase"/>
    <property type="match status" value="1"/>
</dbReference>
<evidence type="ECO:0000256" key="12">
    <source>
        <dbReference type="ARBA" id="ARBA00022840"/>
    </source>
</evidence>
<feature type="transmembrane region" description="Helical" evidence="20">
    <location>
        <begin position="432"/>
        <end position="452"/>
    </location>
</feature>
<keyword evidence="5" id="KW-0348">Hemagglutinin</keyword>
<dbReference type="PROSITE" id="PS00108">
    <property type="entry name" value="PROTEIN_KINASE_ST"/>
    <property type="match status" value="1"/>
</dbReference>
<dbReference type="CDD" id="cd00028">
    <property type="entry name" value="B_lectin"/>
    <property type="match status" value="1"/>
</dbReference>
<evidence type="ECO:0000256" key="5">
    <source>
        <dbReference type="ARBA" id="ARBA00022546"/>
    </source>
</evidence>
<dbReference type="GO" id="GO:0004674">
    <property type="term" value="F:protein serine/threonine kinase activity"/>
    <property type="evidence" value="ECO:0007669"/>
    <property type="project" value="UniProtKB-KW"/>
</dbReference>
<keyword evidence="13 20" id="KW-1133">Transmembrane helix</keyword>
<feature type="domain" description="Protein kinase" evidence="22">
    <location>
        <begin position="492"/>
        <end position="789"/>
    </location>
</feature>
<comment type="catalytic activity">
    <reaction evidence="18">
        <text>L-seryl-[protein] + ATP = O-phospho-L-seryl-[protein] + ADP + H(+)</text>
        <dbReference type="Rhea" id="RHEA:17989"/>
        <dbReference type="Rhea" id="RHEA-COMP:9863"/>
        <dbReference type="Rhea" id="RHEA-COMP:11604"/>
        <dbReference type="ChEBI" id="CHEBI:15378"/>
        <dbReference type="ChEBI" id="CHEBI:29999"/>
        <dbReference type="ChEBI" id="CHEBI:30616"/>
        <dbReference type="ChEBI" id="CHEBI:83421"/>
        <dbReference type="ChEBI" id="CHEBI:456216"/>
        <dbReference type="EC" id="2.7.11.1"/>
    </reaction>
</comment>
<evidence type="ECO:0000259" key="24">
    <source>
        <dbReference type="PROSITE" id="PS50948"/>
    </source>
</evidence>
<dbReference type="InterPro" id="IPR008271">
    <property type="entry name" value="Ser/Thr_kinase_AS"/>
</dbReference>
<dbReference type="GO" id="GO:0048544">
    <property type="term" value="P:recognition of pollen"/>
    <property type="evidence" value="ECO:0007669"/>
    <property type="project" value="InterPro"/>
</dbReference>
<keyword evidence="9" id="KW-0677">Repeat</keyword>
<dbReference type="AlphaFoldDB" id="A0A7I8K9Z7"/>
<dbReference type="PANTHER" id="PTHR27002">
    <property type="entry name" value="RECEPTOR-LIKE SERINE/THREONINE-PROTEIN KINASE SD1-8"/>
    <property type="match status" value="1"/>
</dbReference>
<evidence type="ECO:0000256" key="18">
    <source>
        <dbReference type="PIRNR" id="PIRNR000641"/>
    </source>
</evidence>
<evidence type="ECO:0000256" key="13">
    <source>
        <dbReference type="ARBA" id="ARBA00022989"/>
    </source>
</evidence>
<dbReference type="FunFam" id="3.30.200.20:FF:001238">
    <property type="entry name" value="Os08g0179000 protein"/>
    <property type="match status" value="1"/>
</dbReference>
<keyword evidence="16" id="KW-1015">Disulfide bond</keyword>
<dbReference type="Gene3D" id="3.30.200.20">
    <property type="entry name" value="Phosphorylase Kinase, domain 1"/>
    <property type="match status" value="1"/>
</dbReference>
<keyword evidence="15 20" id="KW-0472">Membrane</keyword>
<evidence type="ECO:0000256" key="16">
    <source>
        <dbReference type="ARBA" id="ARBA00023157"/>
    </source>
</evidence>
<feature type="domain" description="Bulb-type lectin" evidence="23">
    <location>
        <begin position="16"/>
        <end position="139"/>
    </location>
</feature>
<keyword evidence="17" id="KW-0325">Glycoprotein</keyword>
<dbReference type="InterPro" id="IPR000719">
    <property type="entry name" value="Prot_kinase_dom"/>
</dbReference>
<organism evidence="25 26">
    <name type="scientific">Spirodela intermedia</name>
    <name type="common">Intermediate duckweed</name>
    <dbReference type="NCBI Taxonomy" id="51605"/>
    <lineage>
        <taxon>Eukaryota</taxon>
        <taxon>Viridiplantae</taxon>
        <taxon>Streptophyta</taxon>
        <taxon>Embryophyta</taxon>
        <taxon>Tracheophyta</taxon>
        <taxon>Spermatophyta</taxon>
        <taxon>Magnoliopsida</taxon>
        <taxon>Liliopsida</taxon>
        <taxon>Araceae</taxon>
        <taxon>Lemnoideae</taxon>
        <taxon>Spirodela</taxon>
    </lineage>
</organism>
<keyword evidence="14" id="KW-0465">Mannose-binding</keyword>
<dbReference type="SMART" id="SM00220">
    <property type="entry name" value="S_TKc"/>
    <property type="match status" value="1"/>
</dbReference>
<comment type="similarity">
    <text evidence="18">Belongs to the protein kinase superfamily. Ser/Thr protein kinase family.</text>
</comment>